<evidence type="ECO:0000313" key="4">
    <source>
        <dbReference type="EMBL" id="CAD2152265.1"/>
    </source>
</evidence>
<dbReference type="PANTHER" id="PTHR11346">
    <property type="entry name" value="GALECTIN"/>
    <property type="match status" value="1"/>
</dbReference>
<dbReference type="CDD" id="cd00070">
    <property type="entry name" value="GLECT"/>
    <property type="match status" value="2"/>
</dbReference>
<dbReference type="OrthoDB" id="6251307at2759"/>
<dbReference type="SMART" id="SM00276">
    <property type="entry name" value="GLECT"/>
    <property type="match status" value="2"/>
</dbReference>
<dbReference type="SUPFAM" id="SSF49899">
    <property type="entry name" value="Concanavalin A-like lectins/glucanases"/>
    <property type="match status" value="2"/>
</dbReference>
<sequence>MMINSNNYYIKIKFKNIIFNMKLLPILLLIICASFMVTMIETATCNNPIIYKNLNLPATINLTKLSFGRGFLPNKSIEINGLVLPRTNEFVINLFEDGVMQQTADIPFHFNPRFLVNPTRVVRNNWIRNRGWGREETSGVFRFRAGRPFILEFVAAPNNTIIIYVNDRHFATFSRVDLSKISQLYVNGINTIRVHNLTLCPNPLTTTTTTKEPTTTTVAHTRSPPLCLGLVVLDNMETPTVLHIEKLGFGGPSATPIRVRIIVRGTPLVQPESFNINFGTSGEMLVDGNVLFHFSPRFDIKQVIRNTWTVDKGWEQEERSGGFPFKVGEQFDVEFIISTSPINTIEVYVNNKFFTKFARYDLNKVTHMEIERAIQIDAIYLCPGTVITDIPDEPTTTRP</sequence>
<dbReference type="InterPro" id="IPR013320">
    <property type="entry name" value="ConA-like_dom_sf"/>
</dbReference>
<dbReference type="Proteomes" id="UP000580250">
    <property type="component" value="Unassembled WGS sequence"/>
</dbReference>
<dbReference type="GO" id="GO:0016936">
    <property type="term" value="F:galactoside binding"/>
    <property type="evidence" value="ECO:0007669"/>
    <property type="project" value="TreeGrafter"/>
</dbReference>
<evidence type="ECO:0000256" key="1">
    <source>
        <dbReference type="ARBA" id="ARBA00022734"/>
    </source>
</evidence>
<accession>A0A6V7UB31</accession>
<gene>
    <name evidence="4" type="ORF">MENT_LOCUS10682</name>
</gene>
<protein>
    <recommendedName>
        <fullName evidence="2">Galectin</fullName>
    </recommendedName>
</protein>
<dbReference type="EMBL" id="CAJEWN010000050">
    <property type="protein sequence ID" value="CAD2152265.1"/>
    <property type="molecule type" value="Genomic_DNA"/>
</dbReference>
<dbReference type="InterPro" id="IPR044156">
    <property type="entry name" value="Galectin-like"/>
</dbReference>
<keyword evidence="1 2" id="KW-0430">Lectin</keyword>
<evidence type="ECO:0000313" key="5">
    <source>
        <dbReference type="Proteomes" id="UP000580250"/>
    </source>
</evidence>
<evidence type="ECO:0000256" key="2">
    <source>
        <dbReference type="RuleBase" id="RU102079"/>
    </source>
</evidence>
<proteinExistence type="predicted"/>
<reference evidence="4 5" key="1">
    <citation type="submission" date="2020-08" db="EMBL/GenBank/DDBJ databases">
        <authorList>
            <person name="Koutsovoulos G."/>
            <person name="Danchin GJ E."/>
        </authorList>
    </citation>
    <scope>NUCLEOTIDE SEQUENCE [LARGE SCALE GENOMIC DNA]</scope>
</reference>
<organism evidence="4 5">
    <name type="scientific">Meloidogyne enterolobii</name>
    <name type="common">Root-knot nematode worm</name>
    <name type="synonym">Meloidogyne mayaguensis</name>
    <dbReference type="NCBI Taxonomy" id="390850"/>
    <lineage>
        <taxon>Eukaryota</taxon>
        <taxon>Metazoa</taxon>
        <taxon>Ecdysozoa</taxon>
        <taxon>Nematoda</taxon>
        <taxon>Chromadorea</taxon>
        <taxon>Rhabditida</taxon>
        <taxon>Tylenchina</taxon>
        <taxon>Tylenchomorpha</taxon>
        <taxon>Tylenchoidea</taxon>
        <taxon>Meloidogynidae</taxon>
        <taxon>Meloidogyninae</taxon>
        <taxon>Meloidogyne</taxon>
    </lineage>
</organism>
<dbReference type="SMART" id="SM00908">
    <property type="entry name" value="Gal-bind_lectin"/>
    <property type="match status" value="2"/>
</dbReference>
<name>A0A6V7UB31_MELEN</name>
<dbReference type="InterPro" id="IPR001079">
    <property type="entry name" value="Galectin_CRD"/>
</dbReference>
<evidence type="ECO:0000259" key="3">
    <source>
        <dbReference type="PROSITE" id="PS51304"/>
    </source>
</evidence>
<feature type="domain" description="Galectin" evidence="3">
    <location>
        <begin position="63"/>
        <end position="195"/>
    </location>
</feature>
<comment type="caution">
    <text evidence="4">The sequence shown here is derived from an EMBL/GenBank/DDBJ whole genome shotgun (WGS) entry which is preliminary data.</text>
</comment>
<dbReference type="AlphaFoldDB" id="A0A6V7UB31"/>
<dbReference type="PANTHER" id="PTHR11346:SF176">
    <property type="entry name" value="32 KDA BETA-GALACTOSIDE-BINDING LECTIN LEC-3"/>
    <property type="match status" value="1"/>
</dbReference>
<dbReference type="GO" id="GO:0030246">
    <property type="term" value="F:carbohydrate binding"/>
    <property type="evidence" value="ECO:0007669"/>
    <property type="project" value="UniProtKB-UniRule"/>
</dbReference>
<dbReference type="Gene3D" id="2.60.120.200">
    <property type="match status" value="2"/>
</dbReference>
<dbReference type="PROSITE" id="PS51304">
    <property type="entry name" value="GALECTIN"/>
    <property type="match status" value="2"/>
</dbReference>
<feature type="domain" description="Galectin" evidence="3">
    <location>
        <begin position="247"/>
        <end position="382"/>
    </location>
</feature>
<dbReference type="Pfam" id="PF00337">
    <property type="entry name" value="Gal-bind_lectin"/>
    <property type="match status" value="2"/>
</dbReference>